<protein>
    <submittedName>
        <fullName evidence="1">MobC family plasmid mobilization relaxosome protein</fullName>
    </submittedName>
</protein>
<sequence>MRIKIMKDKHISLRLDEIEYNKIIKLATIANMSLSNYLRKAALSKEIKPRFSVHEKAYFQNLSAIGNNINQLSKYYNSKNGIVDDLTHQRLLNTLDHLDSLVNKLLDHGS</sequence>
<dbReference type="InterPro" id="IPR053842">
    <property type="entry name" value="NikA-like"/>
</dbReference>
<dbReference type="EMBL" id="JBHTKY010000032">
    <property type="protein sequence ID" value="MFD1167181.1"/>
    <property type="molecule type" value="Genomic_DNA"/>
</dbReference>
<reference evidence="2" key="1">
    <citation type="journal article" date="2019" name="Int. J. Syst. Evol. Microbiol.">
        <title>The Global Catalogue of Microorganisms (GCM) 10K type strain sequencing project: providing services to taxonomists for standard genome sequencing and annotation.</title>
        <authorList>
            <consortium name="The Broad Institute Genomics Platform"/>
            <consortium name="The Broad Institute Genome Sequencing Center for Infectious Disease"/>
            <person name="Wu L."/>
            <person name="Ma J."/>
        </authorList>
    </citation>
    <scope>NUCLEOTIDE SEQUENCE [LARGE SCALE GENOMIC DNA]</scope>
    <source>
        <strain evidence="2">CCUG 52468</strain>
    </source>
</reference>
<accession>A0ABW3RPM8</accession>
<gene>
    <name evidence="1" type="ORF">ACFQ2C_16380</name>
</gene>
<comment type="caution">
    <text evidence="1">The sequence shown here is derived from an EMBL/GenBank/DDBJ whole genome shotgun (WGS) entry which is preliminary data.</text>
</comment>
<dbReference type="Pfam" id="PF21983">
    <property type="entry name" value="NikA-like"/>
    <property type="match status" value="1"/>
</dbReference>
<evidence type="ECO:0000313" key="1">
    <source>
        <dbReference type="EMBL" id="MFD1167181.1"/>
    </source>
</evidence>
<name>A0ABW3RPM8_9SPHI</name>
<organism evidence="1 2">
    <name type="scientific">Sphingobacterium daejeonense</name>
    <dbReference type="NCBI Taxonomy" id="371142"/>
    <lineage>
        <taxon>Bacteria</taxon>
        <taxon>Pseudomonadati</taxon>
        <taxon>Bacteroidota</taxon>
        <taxon>Sphingobacteriia</taxon>
        <taxon>Sphingobacteriales</taxon>
        <taxon>Sphingobacteriaceae</taxon>
        <taxon>Sphingobacterium</taxon>
    </lineage>
</organism>
<proteinExistence type="predicted"/>
<dbReference type="Proteomes" id="UP001597205">
    <property type="component" value="Unassembled WGS sequence"/>
</dbReference>
<keyword evidence="2" id="KW-1185">Reference proteome</keyword>
<evidence type="ECO:0000313" key="2">
    <source>
        <dbReference type="Proteomes" id="UP001597205"/>
    </source>
</evidence>
<dbReference type="RefSeq" id="WP_260948458.1">
    <property type="nucleotide sequence ID" value="NZ_JBHTKY010000032.1"/>
</dbReference>